<gene>
    <name evidence="5" type="ORF">JCM21714_3770</name>
</gene>
<evidence type="ECO:0000256" key="3">
    <source>
        <dbReference type="ARBA" id="ARBA00023143"/>
    </source>
</evidence>
<dbReference type="Pfam" id="PF00700">
    <property type="entry name" value="Flagellin_C"/>
    <property type="match status" value="1"/>
</dbReference>
<dbReference type="InterPro" id="IPR001492">
    <property type="entry name" value="Flagellin"/>
</dbReference>
<evidence type="ECO:0000256" key="1">
    <source>
        <dbReference type="ARBA" id="ARBA00004365"/>
    </source>
</evidence>
<accession>W4VN32</accession>
<dbReference type="AlphaFoldDB" id="W4VN32"/>
<evidence type="ECO:0000313" key="6">
    <source>
        <dbReference type="Proteomes" id="UP000019102"/>
    </source>
</evidence>
<keyword evidence="3" id="KW-0975">Bacterial flagellum</keyword>
<keyword evidence="5" id="KW-0966">Cell projection</keyword>
<comment type="caution">
    <text evidence="5">The sequence shown here is derived from an EMBL/GenBank/DDBJ whole genome shotgun (WGS) entry which is preliminary data.</text>
</comment>
<dbReference type="Gene3D" id="2.170.280.10">
    <property type="entry name" value="f41 fragment of flagellin, middle domain"/>
    <property type="match status" value="1"/>
</dbReference>
<dbReference type="eggNOG" id="COG1344">
    <property type="taxonomic scope" value="Bacteria"/>
</dbReference>
<dbReference type="GO" id="GO:0005198">
    <property type="term" value="F:structural molecule activity"/>
    <property type="evidence" value="ECO:0007669"/>
    <property type="project" value="InterPro"/>
</dbReference>
<dbReference type="Gene3D" id="1.20.1330.10">
    <property type="entry name" value="f41 fragment of flagellin, N-terminal domain"/>
    <property type="match status" value="1"/>
</dbReference>
<evidence type="ECO:0000259" key="4">
    <source>
        <dbReference type="Pfam" id="PF00700"/>
    </source>
</evidence>
<protein>
    <submittedName>
        <fullName evidence="5">Flagellin protein FlaA</fullName>
    </submittedName>
</protein>
<dbReference type="Proteomes" id="UP000019102">
    <property type="component" value="Unassembled WGS sequence"/>
</dbReference>
<reference evidence="5 6" key="1">
    <citation type="journal article" date="2014" name="Genome Announc.">
        <title>Draft Genome Sequence of the Boron-Tolerant and Moderately Halotolerant Bacterium Gracilibacillus boraciitolerans JCM 21714T.</title>
        <authorList>
            <person name="Ahmed I."/>
            <person name="Oshima K."/>
            <person name="Suda W."/>
            <person name="Kitamura K."/>
            <person name="Iida T."/>
            <person name="Ohmori Y."/>
            <person name="Fujiwara T."/>
            <person name="Hattori M."/>
            <person name="Ohkuma M."/>
        </authorList>
    </citation>
    <scope>NUCLEOTIDE SEQUENCE [LARGE SCALE GENOMIC DNA]</scope>
    <source>
        <strain evidence="5 6">JCM 21714</strain>
    </source>
</reference>
<dbReference type="STRING" id="1298598.JCM21714_3770"/>
<organism evidence="5 6">
    <name type="scientific">Gracilibacillus boraciitolerans JCM 21714</name>
    <dbReference type="NCBI Taxonomy" id="1298598"/>
    <lineage>
        <taxon>Bacteria</taxon>
        <taxon>Bacillati</taxon>
        <taxon>Bacillota</taxon>
        <taxon>Bacilli</taxon>
        <taxon>Bacillales</taxon>
        <taxon>Bacillaceae</taxon>
        <taxon>Gracilibacillus</taxon>
    </lineage>
</organism>
<comment type="subcellular location">
    <subcellularLocation>
        <location evidence="1">Bacterial flagellum</location>
    </subcellularLocation>
</comment>
<comment type="similarity">
    <text evidence="2">Belongs to the bacterial flagellin family.</text>
</comment>
<feature type="domain" description="Flagellin C-terminal" evidence="4">
    <location>
        <begin position="26"/>
        <end position="71"/>
    </location>
</feature>
<keyword evidence="5" id="KW-0282">Flagellum</keyword>
<evidence type="ECO:0000256" key="2">
    <source>
        <dbReference type="ARBA" id="ARBA00005709"/>
    </source>
</evidence>
<dbReference type="PANTHER" id="PTHR42792:SF2">
    <property type="entry name" value="FLAGELLIN"/>
    <property type="match status" value="1"/>
</dbReference>
<dbReference type="EMBL" id="BAVS01000027">
    <property type="protein sequence ID" value="GAE94597.1"/>
    <property type="molecule type" value="Genomic_DNA"/>
</dbReference>
<sequence>MAIRASELTDSAIDVTSAENANDAIAKYDAAIEKVSSFRSKLGAMQNRLEHTIANLDNSSENLSAAESRIVMSTWRKR</sequence>
<dbReference type="GO" id="GO:0009288">
    <property type="term" value="C:bacterial-type flagellum"/>
    <property type="evidence" value="ECO:0007669"/>
    <property type="project" value="UniProtKB-SubCell"/>
</dbReference>
<dbReference type="SUPFAM" id="SSF64518">
    <property type="entry name" value="Phase 1 flagellin"/>
    <property type="match status" value="1"/>
</dbReference>
<dbReference type="PANTHER" id="PTHR42792">
    <property type="entry name" value="FLAGELLIN"/>
    <property type="match status" value="1"/>
</dbReference>
<evidence type="ECO:0000313" key="5">
    <source>
        <dbReference type="EMBL" id="GAE94597.1"/>
    </source>
</evidence>
<name>W4VN32_9BACI</name>
<dbReference type="InterPro" id="IPR046358">
    <property type="entry name" value="Flagellin_C"/>
</dbReference>
<keyword evidence="5" id="KW-0969">Cilium</keyword>
<proteinExistence type="inferred from homology"/>
<keyword evidence="6" id="KW-1185">Reference proteome</keyword>